<evidence type="ECO:0000256" key="1">
    <source>
        <dbReference type="ARBA" id="ARBA00001946"/>
    </source>
</evidence>
<proteinExistence type="inferred from homology"/>
<comment type="similarity">
    <text evidence="4 12">Belongs to the UPP synthase family.</text>
</comment>
<comment type="cofactor">
    <cofactor evidence="1">
        <name>Mg(2+)</name>
        <dbReference type="ChEBI" id="CHEBI:18420"/>
    </cofactor>
</comment>
<dbReference type="EC" id="2.5.1.-" evidence="12"/>
<gene>
    <name evidence="13" type="ORF">LSTR_LSTR009245</name>
</gene>
<dbReference type="SUPFAM" id="SSF64005">
    <property type="entry name" value="Undecaprenyl diphosphate synthase"/>
    <property type="match status" value="1"/>
</dbReference>
<evidence type="ECO:0000256" key="11">
    <source>
        <dbReference type="ARBA" id="ARBA00064670"/>
    </source>
</evidence>
<evidence type="ECO:0000256" key="5">
    <source>
        <dbReference type="ARBA" id="ARBA00022679"/>
    </source>
</evidence>
<evidence type="ECO:0000256" key="4">
    <source>
        <dbReference type="ARBA" id="ARBA00005432"/>
    </source>
</evidence>
<comment type="function">
    <text evidence="10">With NUS1, forms the dehydrodolichyl diphosphate synthase (DDS) complex, an essential component of the dolichol monophosphate (Dol-P) biosynthetic machinery. Adds multiple copies of isopentenyl pyrophosphate (IPP) to farnesyl pyrophosphate (FPP) to produce dehydrodolichyl diphosphate (Dedol-PP), a precursor of dolichol which is utilized as a sugar carrier in protein glycosylation in the endoplasmic reticulum (ER).</text>
</comment>
<dbReference type="InterPro" id="IPR036424">
    <property type="entry name" value="UPP_synth-like_sf"/>
</dbReference>
<dbReference type="PANTHER" id="PTHR10291:SF43">
    <property type="entry name" value="DEHYDRODOLICHYL DIPHOSPHATE SYNTHASE COMPLEX SUBUNIT DHDDS"/>
    <property type="match status" value="1"/>
</dbReference>
<name>A0A482XDU4_LAOST</name>
<comment type="caution">
    <text evidence="13">The sequence shown here is derived from an EMBL/GenBank/DDBJ whole genome shotgun (WGS) entry which is preliminary data.</text>
</comment>
<dbReference type="EMBL" id="QKKF02012532">
    <property type="protein sequence ID" value="RZF43648.1"/>
    <property type="molecule type" value="Genomic_DNA"/>
</dbReference>
<keyword evidence="6" id="KW-0256">Endoplasmic reticulum</keyword>
<dbReference type="NCBIfam" id="TIGR00055">
    <property type="entry name" value="uppS"/>
    <property type="match status" value="1"/>
</dbReference>
<evidence type="ECO:0000313" key="13">
    <source>
        <dbReference type="EMBL" id="RZF43648.1"/>
    </source>
</evidence>
<evidence type="ECO:0000313" key="14">
    <source>
        <dbReference type="Proteomes" id="UP000291343"/>
    </source>
</evidence>
<dbReference type="GO" id="GO:0016094">
    <property type="term" value="P:polyprenol biosynthetic process"/>
    <property type="evidence" value="ECO:0007669"/>
    <property type="project" value="TreeGrafter"/>
</dbReference>
<organism evidence="13 14">
    <name type="scientific">Laodelphax striatellus</name>
    <name type="common">Small brown planthopper</name>
    <name type="synonym">Delphax striatella</name>
    <dbReference type="NCBI Taxonomy" id="195883"/>
    <lineage>
        <taxon>Eukaryota</taxon>
        <taxon>Metazoa</taxon>
        <taxon>Ecdysozoa</taxon>
        <taxon>Arthropoda</taxon>
        <taxon>Hexapoda</taxon>
        <taxon>Insecta</taxon>
        <taxon>Pterygota</taxon>
        <taxon>Neoptera</taxon>
        <taxon>Paraneoptera</taxon>
        <taxon>Hemiptera</taxon>
        <taxon>Auchenorrhyncha</taxon>
        <taxon>Fulgoroidea</taxon>
        <taxon>Delphacidae</taxon>
        <taxon>Criomorphinae</taxon>
        <taxon>Laodelphax</taxon>
    </lineage>
</organism>
<dbReference type="OrthoDB" id="4173905at2759"/>
<dbReference type="PROSITE" id="PS01066">
    <property type="entry name" value="UPP_SYNTHASE"/>
    <property type="match status" value="1"/>
</dbReference>
<evidence type="ECO:0000256" key="10">
    <source>
        <dbReference type="ARBA" id="ARBA00058504"/>
    </source>
</evidence>
<dbReference type="Pfam" id="PF01255">
    <property type="entry name" value="Prenyltransf"/>
    <property type="match status" value="1"/>
</dbReference>
<comment type="subcellular location">
    <subcellularLocation>
        <location evidence="2">Endoplasmic reticulum membrane</location>
        <topology evidence="2">Peripheral membrane protein</topology>
    </subcellularLocation>
</comment>
<dbReference type="PANTHER" id="PTHR10291">
    <property type="entry name" value="DEHYDRODOLICHYL DIPHOSPHATE SYNTHASE FAMILY MEMBER"/>
    <property type="match status" value="1"/>
</dbReference>
<dbReference type="FunCoup" id="A0A482XDU4">
    <property type="interactions" value="1092"/>
</dbReference>
<dbReference type="Gene3D" id="3.40.1180.10">
    <property type="entry name" value="Decaprenyl diphosphate synthase-like"/>
    <property type="match status" value="1"/>
</dbReference>
<comment type="subunit">
    <text evidence="11">Forms an active dehydrodolichyl diphosphate synthase complex with NUS1.</text>
</comment>
<dbReference type="Proteomes" id="UP000291343">
    <property type="component" value="Unassembled WGS sequence"/>
</dbReference>
<evidence type="ECO:0000256" key="6">
    <source>
        <dbReference type="ARBA" id="ARBA00022824"/>
    </source>
</evidence>
<keyword evidence="7" id="KW-0460">Magnesium</keyword>
<dbReference type="SMR" id="A0A482XDU4"/>
<dbReference type="FunFam" id="3.40.1180.10:FF:000002">
    <property type="entry name" value="Alkyl transferase"/>
    <property type="match status" value="1"/>
</dbReference>
<dbReference type="CDD" id="cd00475">
    <property type="entry name" value="Cis_IPPS"/>
    <property type="match status" value="1"/>
</dbReference>
<keyword evidence="5 12" id="KW-0808">Transferase</keyword>
<evidence type="ECO:0000256" key="2">
    <source>
        <dbReference type="ARBA" id="ARBA00004406"/>
    </source>
</evidence>
<keyword evidence="14" id="KW-1185">Reference proteome</keyword>
<dbReference type="InterPro" id="IPR018520">
    <property type="entry name" value="UPP_synth-like_CS"/>
</dbReference>
<evidence type="ECO:0000256" key="8">
    <source>
        <dbReference type="ARBA" id="ARBA00023136"/>
    </source>
</evidence>
<dbReference type="STRING" id="195883.A0A482XDU4"/>
<comment type="pathway">
    <text evidence="3">Protein modification; protein glycosylation.</text>
</comment>
<evidence type="ECO:0000256" key="7">
    <source>
        <dbReference type="ARBA" id="ARBA00022842"/>
    </source>
</evidence>
<dbReference type="InterPro" id="IPR001441">
    <property type="entry name" value="UPP_synth-like"/>
</dbReference>
<dbReference type="InParanoid" id="A0A482XDU4"/>
<dbReference type="GO" id="GO:0005789">
    <property type="term" value="C:endoplasmic reticulum membrane"/>
    <property type="evidence" value="ECO:0007669"/>
    <property type="project" value="UniProtKB-SubCell"/>
</dbReference>
<evidence type="ECO:0000256" key="9">
    <source>
        <dbReference type="ARBA" id="ARBA00047353"/>
    </source>
</evidence>
<comment type="catalytic activity">
    <reaction evidence="9">
        <text>n isopentenyl diphosphate + (2E,6E)-farnesyl diphosphate = a di-trans,poly-cis-polyprenyl diphosphate + n diphosphate</text>
        <dbReference type="Rhea" id="RHEA:53008"/>
        <dbReference type="Rhea" id="RHEA-COMP:19494"/>
        <dbReference type="ChEBI" id="CHEBI:33019"/>
        <dbReference type="ChEBI" id="CHEBI:128769"/>
        <dbReference type="ChEBI" id="CHEBI:136960"/>
        <dbReference type="ChEBI" id="CHEBI:175763"/>
        <dbReference type="EC" id="2.5.1.87"/>
    </reaction>
</comment>
<dbReference type="HAMAP" id="MF_01139">
    <property type="entry name" value="ISPT"/>
    <property type="match status" value="1"/>
</dbReference>
<dbReference type="AlphaFoldDB" id="A0A482XDU4"/>
<keyword evidence="8" id="KW-0472">Membrane</keyword>
<sequence length="294" mass="33970">MSWIRKSSLNYIQSCCVKVLKCGAVPKHVAFIMDGNRRYAKKNNVDKIQGHTKGFDKLSETLQWCLDLGIEEVTVYAFSIENFKRSQDEVESLMDLARQKFRRLLEEREKLMEHGVRIRCLGNRSYIPEDLNKLIAEAELMTKSNSRCFLNIALSYTARDEITHAVQTVVRGVEEGHICEEDITPALLSRCLYTGESPNPDMVIRTSGETRLSDFLLWQSSYSYLHFTDVLWPDFSAWHLLSAIFHYQRALASIHQTNRHASFTKQALSERAESFLESNNEQYWTSLKESIAVQ</sequence>
<accession>A0A482XDU4</accession>
<evidence type="ECO:0000256" key="12">
    <source>
        <dbReference type="RuleBase" id="RU363018"/>
    </source>
</evidence>
<reference evidence="13 14" key="1">
    <citation type="journal article" date="2017" name="Gigascience">
        <title>Genome sequence of the small brown planthopper, Laodelphax striatellus.</title>
        <authorList>
            <person name="Zhu J."/>
            <person name="Jiang F."/>
            <person name="Wang X."/>
            <person name="Yang P."/>
            <person name="Bao Y."/>
            <person name="Zhao W."/>
            <person name="Wang W."/>
            <person name="Lu H."/>
            <person name="Wang Q."/>
            <person name="Cui N."/>
            <person name="Li J."/>
            <person name="Chen X."/>
            <person name="Luo L."/>
            <person name="Yu J."/>
            <person name="Kang L."/>
            <person name="Cui F."/>
        </authorList>
    </citation>
    <scope>NUCLEOTIDE SEQUENCE [LARGE SCALE GENOMIC DNA]</scope>
    <source>
        <strain evidence="13">Lst14</strain>
    </source>
</reference>
<dbReference type="GO" id="GO:0045547">
    <property type="term" value="F:ditrans,polycis-polyprenyl diphosphate synthase [(2E,6E)-farnesyl diphosphate specific] activity"/>
    <property type="evidence" value="ECO:0007669"/>
    <property type="project" value="UniProtKB-EC"/>
</dbReference>
<protein>
    <recommendedName>
        <fullName evidence="12">Alkyl transferase</fullName>
        <ecNumber evidence="12">2.5.1.-</ecNumber>
    </recommendedName>
</protein>
<evidence type="ECO:0000256" key="3">
    <source>
        <dbReference type="ARBA" id="ARBA00004922"/>
    </source>
</evidence>
<dbReference type="GO" id="GO:1904423">
    <property type="term" value="C:dehydrodolichyl diphosphate synthase complex"/>
    <property type="evidence" value="ECO:0007669"/>
    <property type="project" value="TreeGrafter"/>
</dbReference>